<gene>
    <name evidence="5 6" type="primary">LOC120269567</name>
</gene>
<reference evidence="5 6" key="1">
    <citation type="submission" date="2025-04" db="UniProtKB">
        <authorList>
            <consortium name="RefSeq"/>
        </authorList>
    </citation>
    <scope>IDENTIFICATION</scope>
</reference>
<keyword evidence="2" id="KW-0493">Microtubule</keyword>
<accession>A0AB40BZ95</accession>
<evidence type="ECO:0000313" key="5">
    <source>
        <dbReference type="RefSeq" id="XP_039132805.1"/>
    </source>
</evidence>
<dbReference type="PANTHER" id="PTHR33403">
    <property type="entry name" value="SPR1"/>
    <property type="match status" value="1"/>
</dbReference>
<proteinExistence type="inferred from homology"/>
<dbReference type="RefSeq" id="XP_039132806.1">
    <property type="nucleotide sequence ID" value="XM_039276872.1"/>
</dbReference>
<evidence type="ECO:0000313" key="6">
    <source>
        <dbReference type="RefSeq" id="XP_039132806.1"/>
    </source>
</evidence>
<keyword evidence="4" id="KW-1185">Reference proteome</keyword>
<organism evidence="4 6">
    <name type="scientific">Dioscorea cayennensis subsp. rotundata</name>
    <name type="common">White Guinea yam</name>
    <name type="synonym">Dioscorea rotundata</name>
    <dbReference type="NCBI Taxonomy" id="55577"/>
    <lineage>
        <taxon>Eukaryota</taxon>
        <taxon>Viridiplantae</taxon>
        <taxon>Streptophyta</taxon>
        <taxon>Embryophyta</taxon>
        <taxon>Tracheophyta</taxon>
        <taxon>Spermatophyta</taxon>
        <taxon>Magnoliopsida</taxon>
        <taxon>Liliopsida</taxon>
        <taxon>Dioscoreales</taxon>
        <taxon>Dioscoreaceae</taxon>
        <taxon>Dioscorea</taxon>
    </lineage>
</organism>
<evidence type="ECO:0000256" key="2">
    <source>
        <dbReference type="ARBA" id="ARBA00022701"/>
    </source>
</evidence>
<dbReference type="Proteomes" id="UP001515500">
    <property type="component" value="Chromosome 2"/>
</dbReference>
<feature type="region of interest" description="Disordered" evidence="3">
    <location>
        <begin position="1"/>
        <end position="64"/>
    </location>
</feature>
<dbReference type="PANTHER" id="PTHR33403:SF31">
    <property type="entry name" value="PROTEIN SPIRAL1-LIKE 1"/>
    <property type="match status" value="1"/>
</dbReference>
<name>A0AB40BZ95_DIOCR</name>
<feature type="compositionally biased region" description="Polar residues" evidence="3">
    <location>
        <begin position="79"/>
        <end position="94"/>
    </location>
</feature>
<evidence type="ECO:0000256" key="3">
    <source>
        <dbReference type="SAM" id="MobiDB-lite"/>
    </source>
</evidence>
<feature type="region of interest" description="Disordered" evidence="3">
    <location>
        <begin position="79"/>
        <end position="122"/>
    </location>
</feature>
<protein>
    <submittedName>
        <fullName evidence="5 6">Protein SPIRAL1-like 1</fullName>
    </submittedName>
</protein>
<evidence type="ECO:0000313" key="4">
    <source>
        <dbReference type="Proteomes" id="UP001515500"/>
    </source>
</evidence>
<dbReference type="GO" id="GO:0010005">
    <property type="term" value="C:cortical microtubule, transverse to long axis"/>
    <property type="evidence" value="ECO:0007669"/>
    <property type="project" value="TreeGrafter"/>
</dbReference>
<comment type="similarity">
    <text evidence="1">Belongs to the SPIRAL1 family.</text>
</comment>
<dbReference type="GeneID" id="120269567"/>
<dbReference type="RefSeq" id="XP_039132805.1">
    <property type="nucleotide sequence ID" value="XM_039276871.1"/>
</dbReference>
<dbReference type="InterPro" id="IPR039613">
    <property type="entry name" value="SPR1/2/3/4/5"/>
</dbReference>
<feature type="compositionally biased region" description="Low complexity" evidence="3">
    <location>
        <begin position="30"/>
        <end position="39"/>
    </location>
</feature>
<evidence type="ECO:0000256" key="1">
    <source>
        <dbReference type="ARBA" id="ARBA00009656"/>
    </source>
</evidence>
<dbReference type="AlphaFoldDB" id="A0AB40BZ95"/>
<sequence length="122" mass="12290">MKRGVSSGGGQSSLSYLFGADEAPKPAAPKPAATPTVVAEKPAPTPTVIAEKPAPNPNPAAAATADKYKQIPAGIQGHTTNNYFRADGQNTGNFITDRPSTKVHAAPGGGSSLDYLFGGAGK</sequence>
<feature type="compositionally biased region" description="Gly residues" evidence="3">
    <location>
        <begin position="1"/>
        <end position="11"/>
    </location>
</feature>
<dbReference type="GO" id="GO:0043622">
    <property type="term" value="P:cortical microtubule organization"/>
    <property type="evidence" value="ECO:0007669"/>
    <property type="project" value="InterPro"/>
</dbReference>